<name>W8X8U2_CASD6</name>
<accession>W8X8U2</accession>
<protein>
    <submittedName>
        <fullName evidence="1">Uncharacterized protein</fullName>
    </submittedName>
</protein>
<dbReference type="Proteomes" id="UP000019805">
    <property type="component" value="Chromosome"/>
</dbReference>
<dbReference type="HOGENOM" id="CLU_3115906_0_0_4"/>
<dbReference type="STRING" id="1437824.BN940_06006"/>
<evidence type="ECO:0000313" key="2">
    <source>
        <dbReference type="Proteomes" id="UP000019805"/>
    </source>
</evidence>
<dbReference type="KEGG" id="cdn:BN940_06006"/>
<keyword evidence="2" id="KW-1185">Reference proteome</keyword>
<organism evidence="1 2">
    <name type="scientific">Castellaniella defragrans (strain DSM 12143 / CCUG 39792 / 65Phen)</name>
    <name type="common">Alcaligenes defragrans</name>
    <dbReference type="NCBI Taxonomy" id="1437824"/>
    <lineage>
        <taxon>Bacteria</taxon>
        <taxon>Pseudomonadati</taxon>
        <taxon>Pseudomonadota</taxon>
        <taxon>Betaproteobacteria</taxon>
        <taxon>Burkholderiales</taxon>
        <taxon>Alcaligenaceae</taxon>
        <taxon>Castellaniella</taxon>
    </lineage>
</organism>
<sequence length="50" mass="5583">MHSSPGSVSAAHSPCELDCFPMQQLIHHVRFLGPRLVYGKPPFVVHFAPR</sequence>
<proteinExistence type="predicted"/>
<dbReference type="EMBL" id="HG916765">
    <property type="protein sequence ID" value="CDM23670.1"/>
    <property type="molecule type" value="Genomic_DNA"/>
</dbReference>
<reference evidence="1 2" key="1">
    <citation type="journal article" date="2014" name="BMC Microbiol.">
        <title>The oxygen-independent metabolism of cyclic monoterpenes in Castellaniella defragrans 65Phen.</title>
        <authorList>
            <person name="Petasch J."/>
            <person name="Disch E.M."/>
            <person name="Markert S."/>
            <person name="Becher D."/>
            <person name="Schweder T."/>
            <person name="Huttel B."/>
            <person name="Reinhardt R."/>
            <person name="Harder J."/>
        </authorList>
    </citation>
    <scope>NUCLEOTIDE SEQUENCE [LARGE SCALE GENOMIC DNA]</scope>
    <source>
        <strain evidence="1">65Phen</strain>
    </source>
</reference>
<evidence type="ECO:0000313" key="1">
    <source>
        <dbReference type="EMBL" id="CDM23670.1"/>
    </source>
</evidence>
<dbReference type="AlphaFoldDB" id="W8X8U2"/>
<gene>
    <name evidence="1" type="ORF">BN940_06006</name>
</gene>